<dbReference type="GO" id="GO:0009507">
    <property type="term" value="C:chloroplast"/>
    <property type="evidence" value="ECO:0007669"/>
    <property type="project" value="TreeGrafter"/>
</dbReference>
<dbReference type="SUPFAM" id="SSF81340">
    <property type="entry name" value="Clc chloride channel"/>
    <property type="match status" value="1"/>
</dbReference>
<evidence type="ECO:0000256" key="6">
    <source>
        <dbReference type="SAM" id="Phobius"/>
    </source>
</evidence>
<keyword evidence="2 6" id="KW-0812">Transmembrane</keyword>
<dbReference type="InterPro" id="IPR001807">
    <property type="entry name" value="ClC"/>
</dbReference>
<keyword evidence="4 6" id="KW-0472">Membrane</keyword>
<dbReference type="CDD" id="cd00400">
    <property type="entry name" value="Voltage_gated_ClC"/>
    <property type="match status" value="1"/>
</dbReference>
<keyword evidence="8" id="KW-1185">Reference proteome</keyword>
<dbReference type="GO" id="GO:0005794">
    <property type="term" value="C:Golgi apparatus"/>
    <property type="evidence" value="ECO:0007669"/>
    <property type="project" value="TreeGrafter"/>
</dbReference>
<evidence type="ECO:0000256" key="3">
    <source>
        <dbReference type="ARBA" id="ARBA00022989"/>
    </source>
</evidence>
<organism evidence="7 8">
    <name type="scientific">Miscanthus lutarioriparius</name>
    <dbReference type="NCBI Taxonomy" id="422564"/>
    <lineage>
        <taxon>Eukaryota</taxon>
        <taxon>Viridiplantae</taxon>
        <taxon>Streptophyta</taxon>
        <taxon>Embryophyta</taxon>
        <taxon>Tracheophyta</taxon>
        <taxon>Spermatophyta</taxon>
        <taxon>Magnoliopsida</taxon>
        <taxon>Liliopsida</taxon>
        <taxon>Poales</taxon>
        <taxon>Poaceae</taxon>
        <taxon>PACMAD clade</taxon>
        <taxon>Panicoideae</taxon>
        <taxon>Andropogonodae</taxon>
        <taxon>Andropogoneae</taxon>
        <taxon>Saccharinae</taxon>
        <taxon>Miscanthus</taxon>
    </lineage>
</organism>
<dbReference type="InterPro" id="IPR014743">
    <property type="entry name" value="Cl-channel_core"/>
</dbReference>
<feature type="compositionally biased region" description="Basic and acidic residues" evidence="5">
    <location>
        <begin position="107"/>
        <end position="117"/>
    </location>
</feature>
<evidence type="ECO:0000256" key="5">
    <source>
        <dbReference type="SAM" id="MobiDB-lite"/>
    </source>
</evidence>
<dbReference type="Proteomes" id="UP000604825">
    <property type="component" value="Unassembled WGS sequence"/>
</dbReference>
<evidence type="ECO:0000256" key="1">
    <source>
        <dbReference type="ARBA" id="ARBA00004141"/>
    </source>
</evidence>
<gene>
    <name evidence="7" type="ORF">NCGR_LOCUS28060</name>
</gene>
<evidence type="ECO:0000256" key="4">
    <source>
        <dbReference type="ARBA" id="ARBA00023136"/>
    </source>
</evidence>
<comment type="subcellular location">
    <subcellularLocation>
        <location evidence="1">Membrane</location>
        <topology evidence="1">Multi-pass membrane protein</topology>
    </subcellularLocation>
</comment>
<protein>
    <submittedName>
        <fullName evidence="7">Uncharacterized protein</fullName>
    </submittedName>
</protein>
<dbReference type="PANTHER" id="PTHR43427">
    <property type="entry name" value="CHLORIDE CHANNEL PROTEIN CLC-E"/>
    <property type="match status" value="1"/>
</dbReference>
<feature type="transmembrane region" description="Helical" evidence="6">
    <location>
        <begin position="33"/>
        <end position="58"/>
    </location>
</feature>
<dbReference type="AlphaFoldDB" id="A0A811PJE8"/>
<proteinExistence type="predicted"/>
<feature type="region of interest" description="Disordered" evidence="5">
    <location>
        <begin position="88"/>
        <end position="117"/>
    </location>
</feature>
<sequence>MIGAAVGAVFGGSAAYLINSALPGNAAVAQPQAYALVGMAATLSSVCSVPLTSVLILFELTKDYRILLPLMGAVGLAIWVPSVVNQPNDTETSGFRTPRRGYSSISPEDRNGSSRQDDVVDDLELSIIQTDISNYGTYNEEMLLDDLKVSQAMSKINVQVLPSATVQKLLSYCMIDSKIVPWLWTLKIFLKELLQ</sequence>
<dbReference type="GO" id="GO:0015108">
    <property type="term" value="F:chloride transmembrane transporter activity"/>
    <property type="evidence" value="ECO:0007669"/>
    <property type="project" value="InterPro"/>
</dbReference>
<dbReference type="EMBL" id="CAJGYO010000007">
    <property type="protein sequence ID" value="CAD6242632.1"/>
    <property type="molecule type" value="Genomic_DNA"/>
</dbReference>
<dbReference type="OrthoDB" id="4564at2759"/>
<dbReference type="Gene3D" id="1.10.3080.10">
    <property type="entry name" value="Clc chloride channel"/>
    <property type="match status" value="1"/>
</dbReference>
<feature type="transmembrane region" description="Helical" evidence="6">
    <location>
        <begin position="65"/>
        <end position="84"/>
    </location>
</feature>
<dbReference type="PANTHER" id="PTHR43427:SF3">
    <property type="entry name" value="CHLORIDE CHANNEL PROTEIN CLC-F"/>
    <property type="match status" value="1"/>
</dbReference>
<name>A0A811PJE8_9POAL</name>
<dbReference type="InterPro" id="IPR050368">
    <property type="entry name" value="ClC-type_chloride_channel"/>
</dbReference>
<evidence type="ECO:0000256" key="2">
    <source>
        <dbReference type="ARBA" id="ARBA00022692"/>
    </source>
</evidence>
<evidence type="ECO:0000313" key="7">
    <source>
        <dbReference type="EMBL" id="CAD6242632.1"/>
    </source>
</evidence>
<reference evidence="7" key="1">
    <citation type="submission" date="2020-10" db="EMBL/GenBank/DDBJ databases">
        <authorList>
            <person name="Han B."/>
            <person name="Lu T."/>
            <person name="Zhao Q."/>
            <person name="Huang X."/>
            <person name="Zhao Y."/>
        </authorList>
    </citation>
    <scope>NUCLEOTIDE SEQUENCE</scope>
</reference>
<dbReference type="Pfam" id="PF00654">
    <property type="entry name" value="Voltage_CLC"/>
    <property type="match status" value="1"/>
</dbReference>
<evidence type="ECO:0000313" key="8">
    <source>
        <dbReference type="Proteomes" id="UP000604825"/>
    </source>
</evidence>
<comment type="caution">
    <text evidence="7">The sequence shown here is derived from an EMBL/GenBank/DDBJ whole genome shotgun (WGS) entry which is preliminary data.</text>
</comment>
<keyword evidence="3 6" id="KW-1133">Transmembrane helix</keyword>
<dbReference type="GO" id="GO:0016020">
    <property type="term" value="C:membrane"/>
    <property type="evidence" value="ECO:0007669"/>
    <property type="project" value="UniProtKB-SubCell"/>
</dbReference>
<accession>A0A811PJE8</accession>